<feature type="chain" id="PRO_5045602895" evidence="1">
    <location>
        <begin position="25"/>
        <end position="436"/>
    </location>
</feature>
<dbReference type="Gene3D" id="3.40.190.10">
    <property type="entry name" value="Periplasmic binding protein-like II"/>
    <property type="match status" value="1"/>
</dbReference>
<dbReference type="SUPFAM" id="SSF53850">
    <property type="entry name" value="Periplasmic binding protein-like II"/>
    <property type="match status" value="1"/>
</dbReference>
<dbReference type="RefSeq" id="WP_191800789.1">
    <property type="nucleotide sequence ID" value="NZ_JACSQL010000005.1"/>
</dbReference>
<dbReference type="PANTHER" id="PTHR43649">
    <property type="entry name" value="ARABINOSE-BINDING PROTEIN-RELATED"/>
    <property type="match status" value="1"/>
</dbReference>
<proteinExistence type="predicted"/>
<accession>A0ABR8T033</accession>
<gene>
    <name evidence="2" type="ORF">H9647_13640</name>
</gene>
<dbReference type="EMBL" id="JACSQL010000005">
    <property type="protein sequence ID" value="MBD7969115.1"/>
    <property type="molecule type" value="Genomic_DNA"/>
</dbReference>
<keyword evidence="1" id="KW-0732">Signal</keyword>
<dbReference type="InterPro" id="IPR006059">
    <property type="entry name" value="SBP"/>
</dbReference>
<dbReference type="Pfam" id="PF01547">
    <property type="entry name" value="SBP_bac_1"/>
    <property type="match status" value="1"/>
</dbReference>
<reference evidence="2 3" key="1">
    <citation type="submission" date="2020-08" db="EMBL/GenBank/DDBJ databases">
        <title>A Genomic Blueprint of the Chicken Gut Microbiome.</title>
        <authorList>
            <person name="Gilroy R."/>
            <person name="Ravi A."/>
            <person name="Getino M."/>
            <person name="Pursley I."/>
            <person name="Horton D.L."/>
            <person name="Alikhan N.-F."/>
            <person name="Baker D."/>
            <person name="Gharbi K."/>
            <person name="Hall N."/>
            <person name="Watson M."/>
            <person name="Adriaenssens E.M."/>
            <person name="Foster-Nyarko E."/>
            <person name="Jarju S."/>
            <person name="Secka A."/>
            <person name="Antonio M."/>
            <person name="Oren A."/>
            <person name="Chaudhuri R."/>
            <person name="La Ragione R.M."/>
            <person name="Hildebrand F."/>
            <person name="Pallen M.J."/>
        </authorList>
    </citation>
    <scope>NUCLEOTIDE SEQUENCE [LARGE SCALE GENOMIC DNA]</scope>
    <source>
        <strain evidence="2 3">Sa2BVA9</strain>
    </source>
</reference>
<evidence type="ECO:0000313" key="3">
    <source>
        <dbReference type="Proteomes" id="UP000608071"/>
    </source>
</evidence>
<keyword evidence="3" id="KW-1185">Reference proteome</keyword>
<organism evidence="2 3">
    <name type="scientific">Paenibacillus gallinarum</name>
    <dbReference type="NCBI Taxonomy" id="2762232"/>
    <lineage>
        <taxon>Bacteria</taxon>
        <taxon>Bacillati</taxon>
        <taxon>Bacillota</taxon>
        <taxon>Bacilli</taxon>
        <taxon>Bacillales</taxon>
        <taxon>Paenibacillaceae</taxon>
        <taxon>Paenibacillus</taxon>
    </lineage>
</organism>
<dbReference type="Proteomes" id="UP000608071">
    <property type="component" value="Unassembled WGS sequence"/>
</dbReference>
<dbReference type="CDD" id="cd13585">
    <property type="entry name" value="PBP2_TMBP_like"/>
    <property type="match status" value="1"/>
</dbReference>
<feature type="signal peptide" evidence="1">
    <location>
        <begin position="1"/>
        <end position="24"/>
    </location>
</feature>
<sequence>MRRNRKGVKLTCLTILLLAMFISACSGGGGTAEPADPKPADPGKTEVSSEPVTLKFWTIALQPKFNDYFNKLITEYEAAHENVTIEWQDYPYDAITQKLLTSSASDTSPDVVNLNTEFANQMGTKGALVDLNEHLTAEEKAEYFDGIFNSTVLGDKAYALPWYTGTEVLFMNKKIVEAAGLDPANPPQTREELADWARTVKEKTGKMGYALNLVTKLLTIDGIPILNEDKSAAAFNTPEMAATVENLKKLMDEGLIVKEDSDLGKQVQFYSAEQTAFVLAGPTFINFIKTSAPEIYENTVAVSLPTGKAGLRLSNSMDLVVPSKSKHPKEAAEFAKFITNAENQIAFSKEANTLPSTKKSVEDPFFTESDGSLEAEAKLASSQSLDKATDHMVGVPNASDINSALARGLQDMLLNGKEIQATLKAMETEVNNILKQ</sequence>
<evidence type="ECO:0000256" key="1">
    <source>
        <dbReference type="SAM" id="SignalP"/>
    </source>
</evidence>
<dbReference type="PANTHER" id="PTHR43649:SF12">
    <property type="entry name" value="DIACETYLCHITOBIOSE BINDING PROTEIN DASA"/>
    <property type="match status" value="1"/>
</dbReference>
<dbReference type="InterPro" id="IPR050490">
    <property type="entry name" value="Bact_solute-bd_prot1"/>
</dbReference>
<protein>
    <submittedName>
        <fullName evidence="2">Sugar ABC transporter substrate-binding protein</fullName>
    </submittedName>
</protein>
<name>A0ABR8T033_9BACL</name>
<evidence type="ECO:0000313" key="2">
    <source>
        <dbReference type="EMBL" id="MBD7969115.1"/>
    </source>
</evidence>
<dbReference type="PROSITE" id="PS51257">
    <property type="entry name" value="PROKAR_LIPOPROTEIN"/>
    <property type="match status" value="1"/>
</dbReference>
<comment type="caution">
    <text evidence="2">The sequence shown here is derived from an EMBL/GenBank/DDBJ whole genome shotgun (WGS) entry which is preliminary data.</text>
</comment>